<dbReference type="SMART" id="SM00454">
    <property type="entry name" value="SAM"/>
    <property type="match status" value="1"/>
</dbReference>
<name>A0A3B1J6A0_ASTMX</name>
<dbReference type="CDD" id="cd20092">
    <property type="entry name" value="MBT_dScm-like_rpt2"/>
    <property type="match status" value="1"/>
</dbReference>
<sequence>MGWKNGGELQWKRRKALRFEAVNGWNCFSSFQTVPLPRAAVLNVNMGKIPQRDHKEGKREKGVSCDPPAPLQMSYNEPFRWEAYLTETSSMPASPSCFRQSRIPPINSFKVGMKVEAHDPRNSNSMCIATVMGIIGVRLRLRLDGSDNTNDFWRLVDSSDIQPVGMCEKSGDMLQPPLGFRMNASSWPMFLLRTLSGAEVAPASAFKKEPPRPLHNHFKSGMKLEAVDKKNPYLICPATVGEVRGDEIFIMFDGWRGAFDYWCKYDSRDIFPVGWCQLTHHSLQPPGSSFTLPKSLIPAVSPSGLSRRSMQSPYRLPHPLPPLPVRKGVRGRRPKSETLAMLKAVAEAAAASQNGQSENIMDKSMDPTQLMPRIHKKRGPKPGSKRKSKILQSLPSPSLSSSMSDSRLSSLQMTKDSGVLSTVCVYVNKHGDCGPHLDRKLMLQLPDHFGPGPVNTVLQHAVQACVDCAYQPKSLFSFLQSQSDGGEIIRVRSEGGIHYVKLPRASSASFVLRFLETLCHHLQCENLFSSQPFSPLTTANKHNAYDRSKSVKEETSEALSIARTSRRFTRDSSTYSSTPMSPNPQRTDTHPVEEPLPHAENGVTTDQHFTEEPMDISSAPPRPPAIRNTPEYRSPSGTSPHYNSQPPPLRRISSNPAELAATRTHRRVEAASSTTGPDHQTTERDVSNKCPSSWTIEEVMQFVRDADPQALAPHAELFRKHEIDGKALMLLRSDMIMKYMGLKLGPALKLCHHIEKLKQSKQ</sequence>
<dbReference type="Ensembl" id="ENSAMXT00000040873.1">
    <property type="protein sequence ID" value="ENSAMXP00000037370.1"/>
    <property type="gene ID" value="ENSAMXG00000043377.1"/>
</dbReference>
<keyword evidence="6" id="KW-0804">Transcription</keyword>
<evidence type="ECO:0000256" key="1">
    <source>
        <dbReference type="ARBA" id="ARBA00004123"/>
    </source>
</evidence>
<evidence type="ECO:0000256" key="5">
    <source>
        <dbReference type="ARBA" id="ARBA00023015"/>
    </source>
</evidence>
<dbReference type="Pfam" id="PF00536">
    <property type="entry name" value="SAM_1"/>
    <property type="match status" value="1"/>
</dbReference>
<dbReference type="InterPro" id="IPR033763">
    <property type="entry name" value="SCML2_RBR"/>
</dbReference>
<dbReference type="InterPro" id="IPR004092">
    <property type="entry name" value="Mbt"/>
</dbReference>
<dbReference type="STRING" id="7994.ENSAMXP00000037370"/>
<proteinExistence type="inferred from homology"/>
<feature type="domain" description="SAM" evidence="10">
    <location>
        <begin position="694"/>
        <end position="760"/>
    </location>
</feature>
<dbReference type="Gene3D" id="2.30.30.140">
    <property type="match status" value="2"/>
</dbReference>
<feature type="region of interest" description="Disordered" evidence="9">
    <location>
        <begin position="350"/>
        <end position="410"/>
    </location>
</feature>
<feature type="compositionally biased region" description="Low complexity" evidence="9">
    <location>
        <begin position="391"/>
        <end position="410"/>
    </location>
</feature>
<dbReference type="SMART" id="SM00561">
    <property type="entry name" value="MBT"/>
    <property type="match status" value="2"/>
</dbReference>
<evidence type="ECO:0000256" key="8">
    <source>
        <dbReference type="PROSITE-ProRule" id="PRU00459"/>
    </source>
</evidence>
<dbReference type="InterPro" id="IPR038348">
    <property type="entry name" value="SLED_sf"/>
</dbReference>
<feature type="compositionally biased region" description="Basic residues" evidence="9">
    <location>
        <begin position="373"/>
        <end position="389"/>
    </location>
</feature>
<evidence type="ECO:0000313" key="12">
    <source>
        <dbReference type="Proteomes" id="UP000018467"/>
    </source>
</evidence>
<dbReference type="InterPro" id="IPR021987">
    <property type="entry name" value="SLED"/>
</dbReference>
<keyword evidence="5" id="KW-0805">Transcription regulation</keyword>
<comment type="similarity">
    <text evidence="2">Belongs to the SCM family.</text>
</comment>
<dbReference type="InterPro" id="IPR050548">
    <property type="entry name" value="PcG_chromatin_remod_factors"/>
</dbReference>
<keyword evidence="4" id="KW-0677">Repeat</keyword>
<dbReference type="PANTHER" id="PTHR12247:SF84">
    <property type="entry name" value="SEX COMB ON MIDLEG-LIKE PROTEIN 2"/>
    <property type="match status" value="1"/>
</dbReference>
<dbReference type="SUPFAM" id="SSF47769">
    <property type="entry name" value="SAM/Pointed domain"/>
    <property type="match status" value="1"/>
</dbReference>
<evidence type="ECO:0000256" key="2">
    <source>
        <dbReference type="ARBA" id="ARBA00008469"/>
    </source>
</evidence>
<evidence type="ECO:0000256" key="7">
    <source>
        <dbReference type="ARBA" id="ARBA00023242"/>
    </source>
</evidence>
<evidence type="ECO:0000256" key="4">
    <source>
        <dbReference type="ARBA" id="ARBA00022737"/>
    </source>
</evidence>
<dbReference type="Pfam" id="PF17208">
    <property type="entry name" value="RBR"/>
    <property type="match status" value="1"/>
</dbReference>
<feature type="region of interest" description="Disordered" evidence="9">
    <location>
        <begin position="545"/>
        <end position="689"/>
    </location>
</feature>
<dbReference type="FunFam" id="1.10.150.50:FF:000018">
    <property type="entry name" value="Polycomb protein scmh1 isoform 4"/>
    <property type="match status" value="1"/>
</dbReference>
<dbReference type="Gene3D" id="1.10.150.50">
    <property type="entry name" value="Transcription Factor, Ets-1"/>
    <property type="match status" value="1"/>
</dbReference>
<dbReference type="GO" id="GO:0003682">
    <property type="term" value="F:chromatin binding"/>
    <property type="evidence" value="ECO:0007669"/>
    <property type="project" value="TreeGrafter"/>
</dbReference>
<evidence type="ECO:0000256" key="9">
    <source>
        <dbReference type="SAM" id="MobiDB-lite"/>
    </source>
</evidence>
<dbReference type="Pfam" id="PF12140">
    <property type="entry name" value="SLED"/>
    <property type="match status" value="1"/>
</dbReference>
<accession>A0A3B1J6A0</accession>
<feature type="compositionally biased region" description="Polar residues" evidence="9">
    <location>
        <begin position="635"/>
        <end position="644"/>
    </location>
</feature>
<dbReference type="GO" id="GO:0005634">
    <property type="term" value="C:nucleus"/>
    <property type="evidence" value="ECO:0007669"/>
    <property type="project" value="UniProtKB-SubCell"/>
</dbReference>
<feature type="compositionally biased region" description="Polar residues" evidence="9">
    <location>
        <begin position="303"/>
        <end position="312"/>
    </location>
</feature>
<dbReference type="FunFam" id="2.30.30.140:FF:000016">
    <property type="entry name" value="polycomb protein SCMH1 isoform X1"/>
    <property type="match status" value="1"/>
</dbReference>
<dbReference type="Proteomes" id="UP000018467">
    <property type="component" value="Unassembled WGS sequence"/>
</dbReference>
<feature type="repeat" description="MBT" evidence="8">
    <location>
        <begin position="79"/>
        <end position="177"/>
    </location>
</feature>
<reference evidence="11" key="4">
    <citation type="submission" date="2025-09" db="UniProtKB">
        <authorList>
            <consortium name="Ensembl"/>
        </authorList>
    </citation>
    <scope>IDENTIFICATION</scope>
</reference>
<keyword evidence="7" id="KW-0539">Nucleus</keyword>
<dbReference type="InterPro" id="IPR013761">
    <property type="entry name" value="SAM/pointed_sf"/>
</dbReference>
<reference evidence="12" key="1">
    <citation type="submission" date="2013-03" db="EMBL/GenBank/DDBJ databases">
        <authorList>
            <person name="Jeffery W."/>
            <person name="Warren W."/>
            <person name="Wilson R.K."/>
        </authorList>
    </citation>
    <scope>NUCLEOTIDE SEQUENCE</scope>
    <source>
        <strain evidence="12">female</strain>
    </source>
</reference>
<protein>
    <submittedName>
        <fullName evidence="11">Scm polycomb group protein like 2</fullName>
    </submittedName>
</protein>
<comment type="subcellular location">
    <subcellularLocation>
        <location evidence="1">Nucleus</location>
    </subcellularLocation>
</comment>
<organism evidence="11 12">
    <name type="scientific">Astyanax mexicanus</name>
    <name type="common">Blind cave fish</name>
    <name type="synonym">Astyanax fasciatus mexicanus</name>
    <dbReference type="NCBI Taxonomy" id="7994"/>
    <lineage>
        <taxon>Eukaryota</taxon>
        <taxon>Metazoa</taxon>
        <taxon>Chordata</taxon>
        <taxon>Craniata</taxon>
        <taxon>Vertebrata</taxon>
        <taxon>Euteleostomi</taxon>
        <taxon>Actinopterygii</taxon>
        <taxon>Neopterygii</taxon>
        <taxon>Teleostei</taxon>
        <taxon>Ostariophysi</taxon>
        <taxon>Characiformes</taxon>
        <taxon>Characoidei</taxon>
        <taxon>Acestrorhamphidae</taxon>
        <taxon>Acestrorhamphinae</taxon>
        <taxon>Astyanax</taxon>
    </lineage>
</organism>
<dbReference type="GeneTree" id="ENSGT00940000159407"/>
<dbReference type="InParanoid" id="A0A3B1J6A0"/>
<feature type="region of interest" description="Disordered" evidence="9">
    <location>
        <begin position="302"/>
        <end position="334"/>
    </location>
</feature>
<evidence type="ECO:0000313" key="11">
    <source>
        <dbReference type="Ensembl" id="ENSAMXP00000037370.1"/>
    </source>
</evidence>
<dbReference type="PROSITE" id="PS51079">
    <property type="entry name" value="MBT"/>
    <property type="match status" value="2"/>
</dbReference>
<feature type="repeat" description="MBT" evidence="8">
    <location>
        <begin position="185"/>
        <end position="286"/>
    </location>
</feature>
<dbReference type="InterPro" id="IPR001660">
    <property type="entry name" value="SAM"/>
</dbReference>
<feature type="compositionally biased region" description="Basic and acidic residues" evidence="9">
    <location>
        <begin position="587"/>
        <end position="597"/>
    </location>
</feature>
<dbReference type="Bgee" id="ENSAMXG00000043377">
    <property type="expression patterns" value="Expressed in embryo and 7 other cell types or tissues"/>
</dbReference>
<dbReference type="PANTHER" id="PTHR12247">
    <property type="entry name" value="POLYCOMB GROUP PROTEIN"/>
    <property type="match status" value="1"/>
</dbReference>
<dbReference type="CDD" id="cd09578">
    <property type="entry name" value="SAM_Scm"/>
    <property type="match status" value="1"/>
</dbReference>
<reference evidence="12" key="2">
    <citation type="journal article" date="2014" name="Nat. Commun.">
        <title>The cavefish genome reveals candidate genes for eye loss.</title>
        <authorList>
            <person name="McGaugh S.E."/>
            <person name="Gross J.B."/>
            <person name="Aken B."/>
            <person name="Blin M."/>
            <person name="Borowsky R."/>
            <person name="Chalopin D."/>
            <person name="Hinaux H."/>
            <person name="Jeffery W.R."/>
            <person name="Keene A."/>
            <person name="Ma L."/>
            <person name="Minx P."/>
            <person name="Murphy D."/>
            <person name="O'Quin K.E."/>
            <person name="Retaux S."/>
            <person name="Rohner N."/>
            <person name="Searle S.M."/>
            <person name="Stahl B.A."/>
            <person name="Tabin C."/>
            <person name="Volff J.N."/>
            <person name="Yoshizawa M."/>
            <person name="Warren W.C."/>
        </authorList>
    </citation>
    <scope>NUCLEOTIDE SEQUENCE [LARGE SCALE GENOMIC DNA]</scope>
    <source>
        <strain evidence="12">female</strain>
    </source>
</reference>
<reference evidence="11" key="3">
    <citation type="submission" date="2025-08" db="UniProtKB">
        <authorList>
            <consortium name="Ensembl"/>
        </authorList>
    </citation>
    <scope>IDENTIFICATION</scope>
</reference>
<dbReference type="AlphaFoldDB" id="A0A3B1J6A0"/>
<dbReference type="PROSITE" id="PS50105">
    <property type="entry name" value="SAM_DOMAIN"/>
    <property type="match status" value="1"/>
</dbReference>
<evidence type="ECO:0000256" key="3">
    <source>
        <dbReference type="ARBA" id="ARBA00022491"/>
    </source>
</evidence>
<evidence type="ECO:0000259" key="10">
    <source>
        <dbReference type="PROSITE" id="PS50105"/>
    </source>
</evidence>
<dbReference type="Pfam" id="PF02820">
    <property type="entry name" value="MBT"/>
    <property type="match status" value="2"/>
</dbReference>
<keyword evidence="12" id="KW-1185">Reference proteome</keyword>
<dbReference type="GO" id="GO:0042393">
    <property type="term" value="F:histone binding"/>
    <property type="evidence" value="ECO:0007669"/>
    <property type="project" value="TreeGrafter"/>
</dbReference>
<dbReference type="InterPro" id="IPR047531">
    <property type="entry name" value="SAM_Scm-like"/>
</dbReference>
<dbReference type="GO" id="GO:0045892">
    <property type="term" value="P:negative regulation of DNA-templated transcription"/>
    <property type="evidence" value="ECO:0007669"/>
    <property type="project" value="TreeGrafter"/>
</dbReference>
<feature type="compositionally biased region" description="Basic and acidic residues" evidence="9">
    <location>
        <begin position="545"/>
        <end position="555"/>
    </location>
</feature>
<evidence type="ECO:0000256" key="6">
    <source>
        <dbReference type="ARBA" id="ARBA00023163"/>
    </source>
</evidence>
<keyword evidence="3" id="KW-0678">Repressor</keyword>
<dbReference type="Gene3D" id="3.90.1150.190">
    <property type="entry name" value="SLED domain"/>
    <property type="match status" value="1"/>
</dbReference>
<dbReference type="SUPFAM" id="SSF63748">
    <property type="entry name" value="Tudor/PWWP/MBT"/>
    <property type="match status" value="2"/>
</dbReference>